<proteinExistence type="predicted"/>
<evidence type="ECO:0000256" key="1">
    <source>
        <dbReference type="SAM" id="Phobius"/>
    </source>
</evidence>
<comment type="caution">
    <text evidence="2">The sequence shown here is derived from an EMBL/GenBank/DDBJ whole genome shotgun (WGS) entry which is preliminary data.</text>
</comment>
<feature type="transmembrane region" description="Helical" evidence="1">
    <location>
        <begin position="37"/>
        <end position="60"/>
    </location>
</feature>
<sequence>MVNPVWYLNILEISVLQLVLQIQYYHTEKVSGVSQELISNSALSSLTMAIMFCGVDLISLDNFLTTYNNNKIISQKRQKFSQESNNNI</sequence>
<accession>A0ABQ9F7M7</accession>
<keyword evidence="1" id="KW-0472">Membrane</keyword>
<reference evidence="2 3" key="1">
    <citation type="submission" date="2022-12" db="EMBL/GenBank/DDBJ databases">
        <title>Chromosome-level genome of Tegillarca granosa.</title>
        <authorList>
            <person name="Kim J."/>
        </authorList>
    </citation>
    <scope>NUCLEOTIDE SEQUENCE [LARGE SCALE GENOMIC DNA]</scope>
    <source>
        <strain evidence="2">Teg-2019</strain>
        <tissue evidence="2">Adductor muscle</tissue>
    </source>
</reference>
<dbReference type="EMBL" id="JARBDR010000370">
    <property type="protein sequence ID" value="KAJ8313388.1"/>
    <property type="molecule type" value="Genomic_DNA"/>
</dbReference>
<gene>
    <name evidence="2" type="ORF">KUTeg_009061</name>
</gene>
<keyword evidence="1" id="KW-1133">Transmembrane helix</keyword>
<feature type="transmembrane region" description="Helical" evidence="1">
    <location>
        <begin position="6"/>
        <end position="25"/>
    </location>
</feature>
<keyword evidence="3" id="KW-1185">Reference proteome</keyword>
<keyword evidence="1" id="KW-0812">Transmembrane</keyword>
<protein>
    <submittedName>
        <fullName evidence="2">Uncharacterized protein</fullName>
    </submittedName>
</protein>
<organism evidence="2 3">
    <name type="scientific">Tegillarca granosa</name>
    <name type="common">Malaysian cockle</name>
    <name type="synonym">Anadara granosa</name>
    <dbReference type="NCBI Taxonomy" id="220873"/>
    <lineage>
        <taxon>Eukaryota</taxon>
        <taxon>Metazoa</taxon>
        <taxon>Spiralia</taxon>
        <taxon>Lophotrochozoa</taxon>
        <taxon>Mollusca</taxon>
        <taxon>Bivalvia</taxon>
        <taxon>Autobranchia</taxon>
        <taxon>Pteriomorphia</taxon>
        <taxon>Arcoida</taxon>
        <taxon>Arcoidea</taxon>
        <taxon>Arcidae</taxon>
        <taxon>Tegillarca</taxon>
    </lineage>
</organism>
<name>A0ABQ9F7M7_TEGGR</name>
<dbReference type="Proteomes" id="UP001217089">
    <property type="component" value="Unassembled WGS sequence"/>
</dbReference>
<evidence type="ECO:0000313" key="3">
    <source>
        <dbReference type="Proteomes" id="UP001217089"/>
    </source>
</evidence>
<evidence type="ECO:0000313" key="2">
    <source>
        <dbReference type="EMBL" id="KAJ8313388.1"/>
    </source>
</evidence>